<keyword evidence="8" id="KW-1185">Reference proteome</keyword>
<evidence type="ECO:0000256" key="1">
    <source>
        <dbReference type="ARBA" id="ARBA00022617"/>
    </source>
</evidence>
<dbReference type="InterPro" id="IPR009056">
    <property type="entry name" value="Cyt_c-like_dom"/>
</dbReference>
<reference evidence="7 8" key="1">
    <citation type="submission" date="2017-01" db="EMBL/GenBank/DDBJ databases">
        <authorList>
            <person name="Mah S.A."/>
            <person name="Swanson W.J."/>
            <person name="Moy G.W."/>
            <person name="Vacquier V.D."/>
        </authorList>
    </citation>
    <scope>NUCLEOTIDE SEQUENCE [LARGE SCALE GENOMIC DNA]</scope>
    <source>
        <strain evidence="7 8">DSM 29590</strain>
    </source>
</reference>
<feature type="domain" description="Cytochrome c" evidence="6">
    <location>
        <begin position="24"/>
        <end position="114"/>
    </location>
</feature>
<keyword evidence="1 4" id="KW-0349">Heme</keyword>
<dbReference type="PANTHER" id="PTHR35889:SF3">
    <property type="entry name" value="F-BOX DOMAIN-CONTAINING PROTEIN"/>
    <property type="match status" value="1"/>
</dbReference>
<name>A0A1N7FQM4_9RHOB</name>
<evidence type="ECO:0000256" key="3">
    <source>
        <dbReference type="ARBA" id="ARBA00023004"/>
    </source>
</evidence>
<evidence type="ECO:0000256" key="2">
    <source>
        <dbReference type="ARBA" id="ARBA00022723"/>
    </source>
</evidence>
<feature type="region of interest" description="Disordered" evidence="5">
    <location>
        <begin position="114"/>
        <end position="134"/>
    </location>
</feature>
<proteinExistence type="predicted"/>
<keyword evidence="3 4" id="KW-0408">Iron</keyword>
<protein>
    <submittedName>
        <fullName evidence="7">Planctomycete cytochrome C</fullName>
    </submittedName>
</protein>
<dbReference type="GO" id="GO:0009055">
    <property type="term" value="F:electron transfer activity"/>
    <property type="evidence" value="ECO:0007669"/>
    <property type="project" value="InterPro"/>
</dbReference>
<keyword evidence="2 4" id="KW-0479">Metal-binding</keyword>
<evidence type="ECO:0000256" key="4">
    <source>
        <dbReference type="PROSITE-ProRule" id="PRU00433"/>
    </source>
</evidence>
<dbReference type="AlphaFoldDB" id="A0A1N7FQM4"/>
<organism evidence="7 8">
    <name type="scientific">Roseovarius nanhaiticus</name>
    <dbReference type="NCBI Taxonomy" id="573024"/>
    <lineage>
        <taxon>Bacteria</taxon>
        <taxon>Pseudomonadati</taxon>
        <taxon>Pseudomonadota</taxon>
        <taxon>Alphaproteobacteria</taxon>
        <taxon>Rhodobacterales</taxon>
        <taxon>Roseobacteraceae</taxon>
        <taxon>Roseovarius</taxon>
    </lineage>
</organism>
<evidence type="ECO:0000313" key="8">
    <source>
        <dbReference type="Proteomes" id="UP000186019"/>
    </source>
</evidence>
<dbReference type="GO" id="GO:0046872">
    <property type="term" value="F:metal ion binding"/>
    <property type="evidence" value="ECO:0007669"/>
    <property type="project" value="UniProtKB-KW"/>
</dbReference>
<accession>A0A1N7FQM4</accession>
<dbReference type="STRING" id="573024.SAMN05216208_0864"/>
<dbReference type="PROSITE" id="PS51007">
    <property type="entry name" value="CYTC"/>
    <property type="match status" value="1"/>
</dbReference>
<gene>
    <name evidence="7" type="ORF">SAMN05421666_1272</name>
</gene>
<dbReference type="GO" id="GO:0020037">
    <property type="term" value="F:heme binding"/>
    <property type="evidence" value="ECO:0007669"/>
    <property type="project" value="InterPro"/>
</dbReference>
<evidence type="ECO:0000313" key="7">
    <source>
        <dbReference type="EMBL" id="SIS02587.1"/>
    </source>
</evidence>
<dbReference type="PANTHER" id="PTHR35889">
    <property type="entry name" value="CYCLOINULO-OLIGOSACCHARIDE FRUCTANOTRANSFERASE-RELATED"/>
    <property type="match status" value="1"/>
</dbReference>
<evidence type="ECO:0000256" key="5">
    <source>
        <dbReference type="SAM" id="MobiDB-lite"/>
    </source>
</evidence>
<dbReference type="Pfam" id="PF07635">
    <property type="entry name" value="PSCyt1"/>
    <property type="match status" value="2"/>
</dbReference>
<dbReference type="Proteomes" id="UP000186019">
    <property type="component" value="Unassembled WGS sequence"/>
</dbReference>
<dbReference type="SUPFAM" id="SSF46626">
    <property type="entry name" value="Cytochrome c"/>
    <property type="match status" value="1"/>
</dbReference>
<dbReference type="InterPro" id="IPR011429">
    <property type="entry name" value="Cyt_c_Planctomycete-type"/>
</dbReference>
<sequence>MHRKHIAIAFAASVALFPYRAVGEDWATVQALFQERCVACHSGEFAPLGLRLDSYSNVINGSENGPVMLVDAVEKSPLVQRITGLAEPRMPLDGPPFLTDDQVNQVTAWIASGATGPDLNSPGATEAEPHDPFADGRVTYDEVSAIFGRHCIECHSDNSRYDLPPEGLRLDRYQSVVAGGDRLVLIPGNAQASEIIRRIEGLASPRMPFDGPPWLAPEEVALLRNWIDGGALSSDGIAAPVPVNGRVRMRGILTSPTEIDGAEFTITESTRVDDQPRVGRAAEMRGRVDAIGRIVADRLRDR</sequence>
<dbReference type="InterPro" id="IPR036909">
    <property type="entry name" value="Cyt_c-like_dom_sf"/>
</dbReference>
<dbReference type="EMBL" id="FTNV01000001">
    <property type="protein sequence ID" value="SIS02587.1"/>
    <property type="molecule type" value="Genomic_DNA"/>
</dbReference>
<evidence type="ECO:0000259" key="6">
    <source>
        <dbReference type="PROSITE" id="PS51007"/>
    </source>
</evidence>